<comment type="caution">
    <text evidence="1">The sequence shown here is derived from an EMBL/GenBank/DDBJ whole genome shotgun (WGS) entry which is preliminary data.</text>
</comment>
<dbReference type="OrthoDB" id="9984989at2"/>
<dbReference type="Proteomes" id="UP000247150">
    <property type="component" value="Unassembled WGS sequence"/>
</dbReference>
<proteinExistence type="predicted"/>
<dbReference type="RefSeq" id="WP_110067100.1">
    <property type="nucleotide sequence ID" value="NZ_QGTW01000016.1"/>
</dbReference>
<dbReference type="AlphaFoldDB" id="A0A2V2ZTD4"/>
<reference evidence="1 2" key="1">
    <citation type="submission" date="2018-05" db="EMBL/GenBank/DDBJ databases">
        <title>Freshwater and sediment microbial communities from various areas in North America, analyzing microbe dynamics in response to fracking.</title>
        <authorList>
            <person name="Lamendella R."/>
        </authorList>
    </citation>
    <scope>NUCLEOTIDE SEQUENCE [LARGE SCALE GENOMIC DNA]</scope>
    <source>
        <strain evidence="1 2">15_TX</strain>
    </source>
</reference>
<name>A0A2V2ZTD4_9BACI</name>
<organism evidence="1 2">
    <name type="scientific">Cytobacillus oceanisediminis</name>
    <dbReference type="NCBI Taxonomy" id="665099"/>
    <lineage>
        <taxon>Bacteria</taxon>
        <taxon>Bacillati</taxon>
        <taxon>Bacillota</taxon>
        <taxon>Bacilli</taxon>
        <taxon>Bacillales</taxon>
        <taxon>Bacillaceae</taxon>
        <taxon>Cytobacillus</taxon>
    </lineage>
</organism>
<gene>
    <name evidence="1" type="ORF">DFO73_11615</name>
</gene>
<accession>A0A2V2ZTD4</accession>
<evidence type="ECO:0000313" key="2">
    <source>
        <dbReference type="Proteomes" id="UP000247150"/>
    </source>
</evidence>
<sequence>MTDHKQIIERLKQQNMNPDLPQSQREANKHRITWLEILHKEKPSKTKTVYYDAVQQRLAHGYSVSPASLLND</sequence>
<protein>
    <submittedName>
        <fullName evidence="1">Uncharacterized protein</fullName>
    </submittedName>
</protein>
<dbReference type="EMBL" id="QGTW01000016">
    <property type="protein sequence ID" value="PWW20201.1"/>
    <property type="molecule type" value="Genomic_DNA"/>
</dbReference>
<evidence type="ECO:0000313" key="1">
    <source>
        <dbReference type="EMBL" id="PWW20201.1"/>
    </source>
</evidence>